<dbReference type="Pfam" id="PF00032">
    <property type="entry name" value="Cytochrom_B_C"/>
    <property type="match status" value="1"/>
</dbReference>
<feature type="binding site" evidence="18">
    <location>
        <position position="202"/>
    </location>
    <ligand>
        <name>a ubiquinone</name>
        <dbReference type="ChEBI" id="CHEBI:16389"/>
    </ligand>
</feature>
<keyword evidence="12 20" id="KW-1133">Transmembrane helix</keyword>
<evidence type="ECO:0000256" key="10">
    <source>
        <dbReference type="ARBA" id="ARBA00022792"/>
    </source>
</evidence>
<dbReference type="PIRSF" id="PIRSF038885">
    <property type="entry name" value="COB"/>
    <property type="match status" value="1"/>
</dbReference>
<comment type="function">
    <text evidence="1 20">Component of the ubiquinol-cytochrome c reductase complex (complex III or cytochrome b-c1 complex) that is part of the mitochondrial respiratory chain. The b-c1 complex mediates electron transfer from ubiquinol to cytochrome c. Contributes to the generation of a proton gradient across the mitochondrial membrane that is then used for ATP synthesis.</text>
</comment>
<comment type="cofactor">
    <cofactor evidence="19">
        <name>heme</name>
        <dbReference type="ChEBI" id="CHEBI:30413"/>
    </cofactor>
    <text evidence="19">Binds 2 heme groups non-covalently.</text>
</comment>
<evidence type="ECO:0000256" key="4">
    <source>
        <dbReference type="ARBA" id="ARBA00013531"/>
    </source>
</evidence>
<evidence type="ECO:0000256" key="11">
    <source>
        <dbReference type="ARBA" id="ARBA00022982"/>
    </source>
</evidence>
<proteinExistence type="inferred from homology"/>
<keyword evidence="7 20" id="KW-0679">Respiratory chain</keyword>
<evidence type="ECO:0000256" key="5">
    <source>
        <dbReference type="ARBA" id="ARBA00022448"/>
    </source>
</evidence>
<comment type="subcellular location">
    <subcellularLocation>
        <location evidence="2">Mitochondrion inner membrane</location>
        <topology evidence="2">Multi-pass membrane protein</topology>
    </subcellularLocation>
</comment>
<evidence type="ECO:0000256" key="12">
    <source>
        <dbReference type="ARBA" id="ARBA00022989"/>
    </source>
</evidence>
<evidence type="ECO:0000256" key="15">
    <source>
        <dbReference type="ARBA" id="ARBA00023128"/>
    </source>
</evidence>
<dbReference type="GO" id="GO:0045275">
    <property type="term" value="C:respiratory chain complex III"/>
    <property type="evidence" value="ECO:0007669"/>
    <property type="project" value="InterPro"/>
</dbReference>
<feature type="transmembrane region" description="Helical" evidence="20">
    <location>
        <begin position="285"/>
        <end position="304"/>
    </location>
</feature>
<dbReference type="Gene3D" id="1.20.810.10">
    <property type="entry name" value="Cytochrome Bc1 Complex, Chain C"/>
    <property type="match status" value="1"/>
</dbReference>
<dbReference type="InterPro" id="IPR027387">
    <property type="entry name" value="Cytb/b6-like_sf"/>
</dbReference>
<evidence type="ECO:0000256" key="16">
    <source>
        <dbReference type="ARBA" id="ARBA00023136"/>
    </source>
</evidence>
<evidence type="ECO:0000256" key="1">
    <source>
        <dbReference type="ARBA" id="ARBA00002566"/>
    </source>
</evidence>
<evidence type="ECO:0000256" key="17">
    <source>
        <dbReference type="ARBA" id="ARBA00061233"/>
    </source>
</evidence>
<keyword evidence="11 20" id="KW-0249">Electron transport</keyword>
<dbReference type="Pfam" id="PF00033">
    <property type="entry name" value="Cytochrome_B"/>
    <property type="match status" value="1"/>
</dbReference>
<name>A0A4D6X3V6_9HEMI</name>
<dbReference type="PANTHER" id="PTHR19271">
    <property type="entry name" value="CYTOCHROME B"/>
    <property type="match status" value="1"/>
</dbReference>
<feature type="binding site" description="axial binding residue" evidence="19">
    <location>
        <position position="84"/>
    </location>
    <ligand>
        <name>heme b</name>
        <dbReference type="ChEBI" id="CHEBI:60344"/>
        <label>b562</label>
    </ligand>
    <ligandPart>
        <name>Fe</name>
        <dbReference type="ChEBI" id="CHEBI:18248"/>
    </ligandPart>
</feature>
<dbReference type="InterPro" id="IPR048260">
    <property type="entry name" value="Cytochrome_b_C_euk/bac"/>
</dbReference>
<feature type="transmembrane region" description="Helical" evidence="20">
    <location>
        <begin position="111"/>
        <end position="133"/>
    </location>
</feature>
<keyword evidence="13 19" id="KW-0408">Iron</keyword>
<feature type="domain" description="Cytochrome b/b6 C-terminal region profile" evidence="22">
    <location>
        <begin position="211"/>
        <end position="378"/>
    </location>
</feature>
<protein>
    <recommendedName>
        <fullName evidence="4 20">Cytochrome b</fullName>
    </recommendedName>
</protein>
<evidence type="ECO:0000256" key="2">
    <source>
        <dbReference type="ARBA" id="ARBA00004448"/>
    </source>
</evidence>
<feature type="transmembrane region" description="Helical" evidence="20">
    <location>
        <begin position="78"/>
        <end position="99"/>
    </location>
</feature>
<feature type="transmembrane region" description="Helical" evidence="20">
    <location>
        <begin position="37"/>
        <end position="58"/>
    </location>
</feature>
<keyword evidence="5 20" id="KW-0813">Transport</keyword>
<feature type="transmembrane region" description="Helical" evidence="20">
    <location>
        <begin position="139"/>
        <end position="158"/>
    </location>
</feature>
<evidence type="ECO:0000256" key="13">
    <source>
        <dbReference type="ARBA" id="ARBA00023004"/>
    </source>
</evidence>
<feature type="binding site" description="axial binding residue" evidence="19">
    <location>
        <position position="183"/>
    </location>
    <ligand>
        <name>heme b</name>
        <dbReference type="ChEBI" id="CHEBI:60344"/>
        <label>b562</label>
    </ligand>
    <ligandPart>
        <name>Fe</name>
        <dbReference type="ChEBI" id="CHEBI:18248"/>
    </ligandPart>
</feature>
<dbReference type="GO" id="GO:0046872">
    <property type="term" value="F:metal ion binding"/>
    <property type="evidence" value="ECO:0007669"/>
    <property type="project" value="UniProtKB-UniRule"/>
</dbReference>
<dbReference type="CDD" id="cd00284">
    <property type="entry name" value="Cytochrome_b_N"/>
    <property type="match status" value="1"/>
</dbReference>
<dbReference type="GO" id="GO:0005743">
    <property type="term" value="C:mitochondrial inner membrane"/>
    <property type="evidence" value="ECO:0007669"/>
    <property type="project" value="UniProtKB-SubCell"/>
</dbReference>
<keyword evidence="10" id="KW-0999">Mitochondrion inner membrane</keyword>
<evidence type="ECO:0000313" key="23">
    <source>
        <dbReference type="EMBL" id="QCI09220.1"/>
    </source>
</evidence>
<evidence type="ECO:0000256" key="6">
    <source>
        <dbReference type="ARBA" id="ARBA00022617"/>
    </source>
</evidence>
<feature type="transmembrane region" description="Helical" evidence="20">
    <location>
        <begin position="348"/>
        <end position="365"/>
    </location>
</feature>
<gene>
    <name evidence="23" type="primary">cytb</name>
</gene>
<sequence>MNKPIRKTHPLIKIANSSLVDLPSPSAISLWWNFGSLLGLCLMIQIVSGLFLAMHYTANIELAFNSVVHICRDVNNGWLLRHTHANGASLFFICLYLHVGRGLYYGSYKLFMTWSVGVILLFITMGTAFLGYVLPWGQMSLWGATVITNLLSAVPYLGNTLVKWLWGGFSVDNATLTRFFALHFLLPFVIAALVMVHLLFLHQTGSNNPLGLNSNYDKSPFHPYFSIKDTMGVMLTLFSFSMLILLEPRLLGDPENFIPANPLVTPVHIQPEWYFLFAYAILRSIPNKLGGVIAMVASIAIIMMPPLTNNSKFQGMMFYPLNKMLFWGFTSVMILLTWIGARPAEEPFIFTGQLLTVIYFSYFIINPLTLKIWDNLND</sequence>
<feature type="domain" description="Cytochrome b/b6 N-terminal region profile" evidence="21">
    <location>
        <begin position="1"/>
        <end position="210"/>
    </location>
</feature>
<dbReference type="PROSITE" id="PS51003">
    <property type="entry name" value="CYTB_CTER"/>
    <property type="match status" value="1"/>
</dbReference>
<dbReference type="GO" id="GO:0008121">
    <property type="term" value="F:quinol-cytochrome-c reductase activity"/>
    <property type="evidence" value="ECO:0007669"/>
    <property type="project" value="InterPro"/>
</dbReference>
<dbReference type="SUPFAM" id="SSF81342">
    <property type="entry name" value="Transmembrane di-heme cytochromes"/>
    <property type="match status" value="1"/>
</dbReference>
<keyword evidence="15 20" id="KW-0496">Mitochondrion</keyword>
<comment type="cofactor">
    <cofactor evidence="20">
        <name>heme b</name>
        <dbReference type="ChEBI" id="CHEBI:60344"/>
    </cofactor>
    <text evidence="20">Binds 2 heme groups non-covalently.</text>
</comment>
<evidence type="ECO:0000256" key="19">
    <source>
        <dbReference type="PIRSR" id="PIRSR038885-2"/>
    </source>
</evidence>
<evidence type="ECO:0000256" key="3">
    <source>
        <dbReference type="ARBA" id="ARBA00011649"/>
    </source>
</evidence>
<dbReference type="CDD" id="cd00290">
    <property type="entry name" value="cytochrome_b_C"/>
    <property type="match status" value="1"/>
</dbReference>
<geneLocation type="mitochondrion" evidence="23"/>
<comment type="similarity">
    <text evidence="17 20">Belongs to the cytochrome b family.</text>
</comment>
<evidence type="ECO:0000256" key="14">
    <source>
        <dbReference type="ARBA" id="ARBA00023075"/>
    </source>
</evidence>
<dbReference type="AlphaFoldDB" id="A0A4D6X3V6"/>
<reference evidence="23" key="1">
    <citation type="journal article" date="2019" name="Syst. Entomol.">
        <title>Higher level phylogeny and evolutionary history of Pentatomomorpha (Hemiptera: Heteroptera) inferred from mitochondrial genome sequences.</title>
        <authorList>
            <person name="Liu Y."/>
            <person name="Li H."/>
            <person name="Song F."/>
            <person name="Zhao Y."/>
            <person name="Wilson J.J."/>
            <person name="Cai W."/>
        </authorList>
    </citation>
    <scope>NUCLEOTIDE SEQUENCE</scope>
</reference>
<feature type="transmembrane region" description="Helical" evidence="20">
    <location>
        <begin position="221"/>
        <end position="246"/>
    </location>
</feature>
<dbReference type="FunFam" id="1.20.810.10:FF:000002">
    <property type="entry name" value="Cytochrome b"/>
    <property type="match status" value="1"/>
</dbReference>
<feature type="binding site" description="axial binding residue" evidence="19">
    <location>
        <position position="98"/>
    </location>
    <ligand>
        <name>heme b</name>
        <dbReference type="ChEBI" id="CHEBI:60344"/>
        <label>b566</label>
    </ligand>
    <ligandPart>
        <name>Fe</name>
        <dbReference type="ChEBI" id="CHEBI:18248"/>
    </ligandPart>
</feature>
<dbReference type="InterPro" id="IPR005797">
    <property type="entry name" value="Cyt_b/b6_N"/>
</dbReference>
<keyword evidence="9 19" id="KW-0479">Metal-binding</keyword>
<dbReference type="EMBL" id="MF614955">
    <property type="protein sequence ID" value="QCI09220.1"/>
    <property type="molecule type" value="Genomic_DNA"/>
</dbReference>
<evidence type="ECO:0000256" key="8">
    <source>
        <dbReference type="ARBA" id="ARBA00022692"/>
    </source>
</evidence>
<dbReference type="PROSITE" id="PS51002">
    <property type="entry name" value="CYTB_NTER"/>
    <property type="match status" value="1"/>
</dbReference>
<evidence type="ECO:0000256" key="20">
    <source>
        <dbReference type="RuleBase" id="RU362117"/>
    </source>
</evidence>
<evidence type="ECO:0000256" key="9">
    <source>
        <dbReference type="ARBA" id="ARBA00022723"/>
    </source>
</evidence>
<feature type="binding site" description="axial binding residue" evidence="19">
    <location>
        <position position="197"/>
    </location>
    <ligand>
        <name>heme b</name>
        <dbReference type="ChEBI" id="CHEBI:60344"/>
        <label>b566</label>
    </ligand>
    <ligandPart>
        <name>Fe</name>
        <dbReference type="ChEBI" id="CHEBI:18248"/>
    </ligandPart>
</feature>
<comment type="subunit">
    <text evidence="3">The main subunits of complex b-c1 are: cytochrome b, cytochrome c1 and the Rieske protein.</text>
</comment>
<keyword evidence="8 20" id="KW-0812">Transmembrane</keyword>
<keyword evidence="16 20" id="KW-0472">Membrane</keyword>
<accession>A0A4D6X3V6</accession>
<dbReference type="SUPFAM" id="SSF81648">
    <property type="entry name" value="a domain/subunit of cytochrome bc1 complex (Ubiquinol-cytochrome c reductase)"/>
    <property type="match status" value="1"/>
</dbReference>
<dbReference type="GO" id="GO:0016491">
    <property type="term" value="F:oxidoreductase activity"/>
    <property type="evidence" value="ECO:0007669"/>
    <property type="project" value="UniProtKB-UniRule"/>
</dbReference>
<evidence type="ECO:0000256" key="18">
    <source>
        <dbReference type="PIRSR" id="PIRSR038885-1"/>
    </source>
</evidence>
<feature type="transmembrane region" description="Helical" evidence="20">
    <location>
        <begin position="324"/>
        <end position="341"/>
    </location>
</feature>
<dbReference type="InterPro" id="IPR030689">
    <property type="entry name" value="Cytochrome_b"/>
</dbReference>
<evidence type="ECO:0000256" key="7">
    <source>
        <dbReference type="ARBA" id="ARBA00022660"/>
    </source>
</evidence>
<feature type="transmembrane region" description="Helical" evidence="20">
    <location>
        <begin position="179"/>
        <end position="201"/>
    </location>
</feature>
<organism evidence="23">
    <name type="scientific">Scoparipes salvazai</name>
    <dbReference type="NCBI Taxonomy" id="2575669"/>
    <lineage>
        <taxon>Eukaryota</taxon>
        <taxon>Metazoa</taxon>
        <taxon>Ecdysozoa</taxon>
        <taxon>Arthropoda</taxon>
        <taxon>Hexapoda</taxon>
        <taxon>Insecta</taxon>
        <taxon>Pterygota</taxon>
        <taxon>Neoptera</taxon>
        <taxon>Paraneoptera</taxon>
        <taxon>Hemiptera</taxon>
        <taxon>Heteroptera</taxon>
        <taxon>Panheteroptera</taxon>
        <taxon>Pentatomomorpha</taxon>
        <taxon>Pentatomoidea</taxon>
        <taxon>Cydnidae</taxon>
        <taxon>Cydninae</taxon>
        <taxon>Scoparipes</taxon>
    </lineage>
</organism>
<dbReference type="InterPro" id="IPR016174">
    <property type="entry name" value="Di-haem_cyt_TM"/>
</dbReference>
<evidence type="ECO:0000259" key="22">
    <source>
        <dbReference type="PROSITE" id="PS51003"/>
    </source>
</evidence>
<dbReference type="InterPro" id="IPR048259">
    <property type="entry name" value="Cytochrome_b_N_euk/bac"/>
</dbReference>
<keyword evidence="14" id="KW-0830">Ubiquinone</keyword>
<evidence type="ECO:0000259" key="21">
    <source>
        <dbReference type="PROSITE" id="PS51002"/>
    </source>
</evidence>
<dbReference type="InterPro" id="IPR036150">
    <property type="entry name" value="Cyt_b/b6_C_sf"/>
</dbReference>
<dbReference type="GO" id="GO:0006122">
    <property type="term" value="P:mitochondrial electron transport, ubiquinol to cytochrome c"/>
    <property type="evidence" value="ECO:0007669"/>
    <property type="project" value="TreeGrafter"/>
</dbReference>
<dbReference type="InterPro" id="IPR005798">
    <property type="entry name" value="Cyt_b/b6_C"/>
</dbReference>
<dbReference type="PANTHER" id="PTHR19271:SF16">
    <property type="entry name" value="CYTOCHROME B"/>
    <property type="match status" value="1"/>
</dbReference>
<keyword evidence="6 19" id="KW-0349">Heme</keyword>